<evidence type="ECO:0000313" key="2">
    <source>
        <dbReference type="EMBL" id="MEZ8719746.1"/>
    </source>
</evidence>
<evidence type="ECO:0000259" key="1">
    <source>
        <dbReference type="Pfam" id="PF24732"/>
    </source>
</evidence>
<dbReference type="RefSeq" id="WP_269336652.1">
    <property type="nucleotide sequence ID" value="NZ_JBFSSG010000001.1"/>
</dbReference>
<reference evidence="2 3" key="1">
    <citation type="journal article" date="2024" name="ISME J.">
        <title>Tailless and filamentous prophages are predominant in marine Vibrio.</title>
        <authorList>
            <person name="Steensen K."/>
            <person name="Seneca J."/>
            <person name="Bartlau N."/>
            <person name="Yu X.A."/>
            <person name="Hussain F.A."/>
            <person name="Polz M.F."/>
        </authorList>
    </citation>
    <scope>NUCLEOTIDE SEQUENCE [LARGE SCALE GENOMIC DNA]</scope>
    <source>
        <strain evidence="2 3">10N.239.312.F12</strain>
    </source>
</reference>
<dbReference type="InterPro" id="IPR056925">
    <property type="entry name" value="ParE-like"/>
</dbReference>
<proteinExistence type="predicted"/>
<gene>
    <name evidence="2" type="ORF">AB6D66_01615</name>
</gene>
<evidence type="ECO:0000313" key="3">
    <source>
        <dbReference type="Proteomes" id="UP001570071"/>
    </source>
</evidence>
<sequence>MGKHLSPRLANFPRAFKKSLSGMPPNIVKKAKSISEQVLDGMPTTEFDSKRLTINRNVIAIKLGNRHRLLMAETKGQIEPWMCLTHEDYNKVYMRISTS</sequence>
<protein>
    <recommendedName>
        <fullName evidence="1">ParE-like toxin domain-containing protein</fullName>
    </recommendedName>
</protein>
<dbReference type="EMBL" id="JBFSSG010000001">
    <property type="protein sequence ID" value="MEZ8719746.1"/>
    <property type="molecule type" value="Genomic_DNA"/>
</dbReference>
<comment type="caution">
    <text evidence="2">The sequence shown here is derived from an EMBL/GenBank/DDBJ whole genome shotgun (WGS) entry which is preliminary data.</text>
</comment>
<organism evidence="2 3">
    <name type="scientific">Vibrio pomeroyi</name>
    <dbReference type="NCBI Taxonomy" id="198832"/>
    <lineage>
        <taxon>Bacteria</taxon>
        <taxon>Pseudomonadati</taxon>
        <taxon>Pseudomonadota</taxon>
        <taxon>Gammaproteobacteria</taxon>
        <taxon>Vibrionales</taxon>
        <taxon>Vibrionaceae</taxon>
        <taxon>Vibrio</taxon>
    </lineage>
</organism>
<dbReference type="Pfam" id="PF24732">
    <property type="entry name" value="ParE_like"/>
    <property type="match status" value="1"/>
</dbReference>
<dbReference type="Proteomes" id="UP001570071">
    <property type="component" value="Unassembled WGS sequence"/>
</dbReference>
<name>A0ABV4MRH9_9VIBR</name>
<accession>A0ABV4MRH9</accession>
<feature type="domain" description="ParE-like toxin" evidence="1">
    <location>
        <begin position="25"/>
        <end position="91"/>
    </location>
</feature>
<keyword evidence="3" id="KW-1185">Reference proteome</keyword>